<dbReference type="Pfam" id="PF11127">
    <property type="entry name" value="YgaP-like_TM"/>
    <property type="match status" value="1"/>
</dbReference>
<evidence type="ECO:0000256" key="1">
    <source>
        <dbReference type="SAM" id="Phobius"/>
    </source>
</evidence>
<dbReference type="EMBL" id="WUUS01000003">
    <property type="protein sequence ID" value="MXR41022.1"/>
    <property type="molecule type" value="Genomic_DNA"/>
</dbReference>
<dbReference type="AlphaFoldDB" id="A0A6B0SXJ3"/>
<keyword evidence="1" id="KW-0812">Transmembrane</keyword>
<evidence type="ECO:0000313" key="3">
    <source>
        <dbReference type="EMBL" id="MXR41022.1"/>
    </source>
</evidence>
<organism evidence="3 4">
    <name type="scientific">Halobaculum saliterrae</name>
    <dbReference type="NCBI Taxonomy" id="2073113"/>
    <lineage>
        <taxon>Archaea</taxon>
        <taxon>Methanobacteriati</taxon>
        <taxon>Methanobacteriota</taxon>
        <taxon>Stenosarchaea group</taxon>
        <taxon>Halobacteria</taxon>
        <taxon>Halobacteriales</taxon>
        <taxon>Haloferacaceae</taxon>
        <taxon>Halobaculum</taxon>
    </lineage>
</organism>
<evidence type="ECO:0000313" key="4">
    <source>
        <dbReference type="Proteomes" id="UP000437065"/>
    </source>
</evidence>
<gene>
    <name evidence="3" type="ORF">GRX01_06675</name>
</gene>
<protein>
    <submittedName>
        <fullName evidence="3">DUF2892 domain-containing protein</fullName>
    </submittedName>
</protein>
<dbReference type="InterPro" id="IPR021309">
    <property type="entry name" value="YgaP-like_TM"/>
</dbReference>
<reference evidence="3 4" key="1">
    <citation type="submission" date="2019-12" db="EMBL/GenBank/DDBJ databases">
        <title>Isolation and characterization of three novel carbon monoxide-oxidizing members of Halobacteria from salione crusts and soils.</title>
        <authorList>
            <person name="Myers M.R."/>
            <person name="King G.M."/>
        </authorList>
    </citation>
    <scope>NUCLEOTIDE SEQUENCE [LARGE SCALE GENOMIC DNA]</scope>
    <source>
        <strain evidence="3 4">WSA2</strain>
    </source>
</reference>
<name>A0A6B0SXJ3_9EURY</name>
<accession>A0A6B0SXJ3</accession>
<feature type="domain" description="Inner membrane protein YgaP-like transmembrane" evidence="2">
    <location>
        <begin position="3"/>
        <end position="72"/>
    </location>
</feature>
<keyword evidence="4" id="KW-1185">Reference proteome</keyword>
<dbReference type="Proteomes" id="UP000437065">
    <property type="component" value="Unassembled WGS sequence"/>
</dbReference>
<evidence type="ECO:0000259" key="2">
    <source>
        <dbReference type="Pfam" id="PF11127"/>
    </source>
</evidence>
<feature type="transmembrane region" description="Helical" evidence="1">
    <location>
        <begin position="16"/>
        <end position="36"/>
    </location>
</feature>
<proteinExistence type="predicted"/>
<comment type="caution">
    <text evidence="3">The sequence shown here is derived from an EMBL/GenBank/DDBJ whole genome shotgun (WGS) entry which is preliminary data.</text>
</comment>
<feature type="transmembrane region" description="Helical" evidence="1">
    <location>
        <begin position="42"/>
        <end position="66"/>
    </location>
</feature>
<sequence length="74" mass="7357">MGMKNNMGATDSRTRIALGLGSAVVGSATLGGLLGLGTTVGAVLLLLALVLVGTGIVRLCLVYRLLGIDTSGSR</sequence>
<keyword evidence="1" id="KW-1133">Transmembrane helix</keyword>
<keyword evidence="1" id="KW-0472">Membrane</keyword>